<keyword evidence="5" id="KW-0472">Membrane</keyword>
<feature type="region of interest" description="Disordered" evidence="4">
    <location>
        <begin position="1"/>
        <end position="26"/>
    </location>
</feature>
<keyword evidence="3" id="KW-0862">Zinc</keyword>
<evidence type="ECO:0000256" key="2">
    <source>
        <dbReference type="ARBA" id="ARBA00022771"/>
    </source>
</evidence>
<dbReference type="EMBL" id="CM008050">
    <property type="protein sequence ID" value="PAN27576.1"/>
    <property type="molecule type" value="Genomic_DNA"/>
</dbReference>
<evidence type="ECO:0000256" key="1">
    <source>
        <dbReference type="ARBA" id="ARBA00022723"/>
    </source>
</evidence>
<keyword evidence="2" id="KW-0863">Zinc-finger</keyword>
<evidence type="ECO:0000256" key="4">
    <source>
        <dbReference type="SAM" id="MobiDB-lite"/>
    </source>
</evidence>
<dbReference type="Proteomes" id="UP000243499">
    <property type="component" value="Chromosome 5"/>
</dbReference>
<evidence type="ECO:0000313" key="7">
    <source>
        <dbReference type="EMBL" id="PAN27576.1"/>
    </source>
</evidence>
<evidence type="ECO:0000259" key="6">
    <source>
        <dbReference type="PROSITE" id="PS51292"/>
    </source>
</evidence>
<feature type="transmembrane region" description="Helical" evidence="5">
    <location>
        <begin position="101"/>
        <end position="119"/>
    </location>
</feature>
<feature type="compositionally biased region" description="Polar residues" evidence="4">
    <location>
        <begin position="194"/>
        <end position="209"/>
    </location>
</feature>
<dbReference type="PANTHER" id="PTHR46214:SF30">
    <property type="entry name" value="OS01G0850200 PROTEIN"/>
    <property type="match status" value="1"/>
</dbReference>
<proteinExistence type="predicted"/>
<dbReference type="Pfam" id="PF12906">
    <property type="entry name" value="RINGv"/>
    <property type="match status" value="1"/>
</dbReference>
<name>A0A2S3HPZ7_9POAL</name>
<dbReference type="SUPFAM" id="SSF57850">
    <property type="entry name" value="RING/U-box"/>
    <property type="match status" value="1"/>
</dbReference>
<dbReference type="PROSITE" id="PS51292">
    <property type="entry name" value="ZF_RING_CH"/>
    <property type="match status" value="1"/>
</dbReference>
<keyword evidence="1" id="KW-0479">Metal-binding</keyword>
<keyword evidence="5" id="KW-1133">Transmembrane helix</keyword>
<reference evidence="7" key="1">
    <citation type="submission" date="2018-04" db="EMBL/GenBank/DDBJ databases">
        <title>WGS assembly of Panicum hallii.</title>
        <authorList>
            <person name="Lovell J."/>
            <person name="Jenkins J."/>
            <person name="Lowry D."/>
            <person name="Mamidi S."/>
            <person name="Sreedasyam A."/>
            <person name="Weng X."/>
            <person name="Barry K."/>
            <person name="Bonette J."/>
            <person name="Campitelli B."/>
            <person name="Daum C."/>
            <person name="Gordon S."/>
            <person name="Gould B."/>
            <person name="Lipzen A."/>
            <person name="Macqueen A."/>
            <person name="Palacio-Mejia J."/>
            <person name="Plott C."/>
            <person name="Shakirov E."/>
            <person name="Shu S."/>
            <person name="Yoshinaga Y."/>
            <person name="Zane M."/>
            <person name="Rokhsar D."/>
            <person name="Grimwood J."/>
            <person name="Schmutz J."/>
            <person name="Juenger T."/>
        </authorList>
    </citation>
    <scope>NUCLEOTIDE SEQUENCE [LARGE SCALE GENOMIC DNA]</scope>
    <source>
        <strain evidence="7">FIL2</strain>
    </source>
</reference>
<evidence type="ECO:0000256" key="3">
    <source>
        <dbReference type="ARBA" id="ARBA00022833"/>
    </source>
</evidence>
<dbReference type="InterPro" id="IPR013083">
    <property type="entry name" value="Znf_RING/FYVE/PHD"/>
</dbReference>
<dbReference type="Gramene" id="PAN27576">
    <property type="protein sequence ID" value="PAN27576"/>
    <property type="gene ID" value="PAHAL_5G089400"/>
</dbReference>
<protein>
    <recommendedName>
        <fullName evidence="6">RING-CH-type domain-containing protein</fullName>
    </recommendedName>
</protein>
<feature type="transmembrane region" description="Helical" evidence="5">
    <location>
        <begin position="52"/>
        <end position="70"/>
    </location>
</feature>
<dbReference type="GO" id="GO:0008270">
    <property type="term" value="F:zinc ion binding"/>
    <property type="evidence" value="ECO:0007669"/>
    <property type="project" value="UniProtKB-KW"/>
</dbReference>
<feature type="transmembrane region" description="Helical" evidence="5">
    <location>
        <begin position="353"/>
        <end position="371"/>
    </location>
</feature>
<gene>
    <name evidence="7" type="ORF">PAHAL_5G089400</name>
</gene>
<feature type="compositionally biased region" description="Basic and acidic residues" evidence="4">
    <location>
        <begin position="181"/>
        <end position="193"/>
    </location>
</feature>
<feature type="region of interest" description="Disordered" evidence="4">
    <location>
        <begin position="149"/>
        <end position="215"/>
    </location>
</feature>
<dbReference type="PANTHER" id="PTHR46214">
    <property type="entry name" value="ZINC FINGER, RING-CH-TYPE"/>
    <property type="match status" value="1"/>
</dbReference>
<dbReference type="InterPro" id="IPR011016">
    <property type="entry name" value="Znf_RING-CH"/>
</dbReference>
<feature type="domain" description="RING-CH-type" evidence="6">
    <location>
        <begin position="250"/>
        <end position="316"/>
    </location>
</feature>
<sequence length="377" mass="40995">MSTKRLRGTDTASHPRRPLFPSSPPRQPRRSLFFPLLSSGFRLPPCVWKCRANLLLPLLSLLAASVLFYLPRSTDHGCGSSRGHLKIQSCGGLHASTRRLASLWIVAASLLLVIGRIELRIRVRFPRRPPARVVSFLVMVNDGEQSAITAATAPVEPSVERGRVSGSGRRLAEESSDEEEGSHRFSDAEDRSWQSHSRQGSALDSTSASVGCDAGPGDAAERARKSCVSECSLDDVVDLEAGLAEITKASPDKDERNCRICHLGLDSTAAESGAGIVLGCSCKDDLSCAHKQCAETWFKIRGNKICEICGSTACNVAGFSDADFIEQWNESSSTAAAQATATEPRRFWQGHRFLNFLLACMVFAFVISWLFHFNVPG</sequence>
<evidence type="ECO:0000256" key="5">
    <source>
        <dbReference type="SAM" id="Phobius"/>
    </source>
</evidence>
<organism evidence="7">
    <name type="scientific">Panicum hallii</name>
    <dbReference type="NCBI Taxonomy" id="206008"/>
    <lineage>
        <taxon>Eukaryota</taxon>
        <taxon>Viridiplantae</taxon>
        <taxon>Streptophyta</taxon>
        <taxon>Embryophyta</taxon>
        <taxon>Tracheophyta</taxon>
        <taxon>Spermatophyta</taxon>
        <taxon>Magnoliopsida</taxon>
        <taxon>Liliopsida</taxon>
        <taxon>Poales</taxon>
        <taxon>Poaceae</taxon>
        <taxon>PACMAD clade</taxon>
        <taxon>Panicoideae</taxon>
        <taxon>Panicodae</taxon>
        <taxon>Paniceae</taxon>
        <taxon>Panicinae</taxon>
        <taxon>Panicum</taxon>
        <taxon>Panicum sect. Panicum</taxon>
    </lineage>
</organism>
<dbReference type="Gene3D" id="3.30.40.10">
    <property type="entry name" value="Zinc/RING finger domain, C3HC4 (zinc finger)"/>
    <property type="match status" value="1"/>
</dbReference>
<keyword evidence="5" id="KW-0812">Transmembrane</keyword>
<dbReference type="SMART" id="SM00744">
    <property type="entry name" value="RINGv"/>
    <property type="match status" value="1"/>
</dbReference>
<dbReference type="AlphaFoldDB" id="A0A2S3HPZ7"/>
<accession>A0A2S3HPZ7</accession>